<keyword evidence="5 9" id="KW-0235">DNA replication</keyword>
<dbReference type="SUPFAM" id="SSF52540">
    <property type="entry name" value="P-loop containing nucleoside triphosphate hydrolases"/>
    <property type="match status" value="1"/>
</dbReference>
<evidence type="ECO:0000256" key="5">
    <source>
        <dbReference type="ARBA" id="ARBA00022705"/>
    </source>
</evidence>
<reference evidence="12" key="1">
    <citation type="submission" date="2017-02" db="EMBL/GenBank/DDBJ databases">
        <authorList>
            <person name="Varghese N."/>
            <person name="Submissions S."/>
        </authorList>
    </citation>
    <scope>NUCLEOTIDE SEQUENCE [LARGE SCALE GENOMIC DNA]</scope>
    <source>
        <strain evidence="12">DSM 3072</strain>
    </source>
</reference>
<dbReference type="GO" id="GO:0000731">
    <property type="term" value="P:DNA synthesis involved in DNA repair"/>
    <property type="evidence" value="ECO:0007669"/>
    <property type="project" value="TreeGrafter"/>
</dbReference>
<feature type="binding site" evidence="9">
    <location>
        <begin position="30"/>
        <end position="37"/>
    </location>
    <ligand>
        <name>ATP</name>
        <dbReference type="ChEBI" id="CHEBI:30616"/>
    </ligand>
</feature>
<evidence type="ECO:0000256" key="6">
    <source>
        <dbReference type="ARBA" id="ARBA00022741"/>
    </source>
</evidence>
<evidence type="ECO:0000256" key="9">
    <source>
        <dbReference type="HAMAP-Rule" id="MF_00365"/>
    </source>
</evidence>
<comment type="similarity">
    <text evidence="2 9">Belongs to the RecF family.</text>
</comment>
<dbReference type="EMBL" id="FUXX01000007">
    <property type="protein sequence ID" value="SKA59208.1"/>
    <property type="molecule type" value="Genomic_DNA"/>
</dbReference>
<dbReference type="InterPro" id="IPR001238">
    <property type="entry name" value="DNA-binding_RecF"/>
</dbReference>
<keyword evidence="9" id="KW-0234">DNA repair</keyword>
<name>A0A1T4V2R4_9GAMM</name>
<keyword evidence="9" id="KW-0742">SOS response</keyword>
<dbReference type="InterPro" id="IPR042174">
    <property type="entry name" value="RecF_2"/>
</dbReference>
<sequence length="361" mass="41691">MHITRLIVQNCRNISYLDIKPSSNFNLIYGPNGSGKTSLLESISYLGLGRSFRTTKYVSLIKRGTESITISAKVKSDKSEFEDTLGISRFKSRNKGLQVSVNSERSSRLLDLVDRISVQVIHPQGIDLILGSPELRRSYIDWGIYYMYPEFKMLWMNYKKLLSQRNFLLKKNASVEEIQLWDDALSNISENITSIREEYLQKLYPILREKLQQFLPDFEFDFNFQKGWENGLQLRSALDLNLEKDRVLGYTFYGCHRADLRVKCNGFLASDTLSRGQLKLLVCAMRLSQSHLLRQQSGKNCIFLIDDLNSELDPHSRHLLLDDLIDCKCQVFLTNISEQIDIPDRIDCKYINISTSITPDS</sequence>
<comment type="subcellular location">
    <subcellularLocation>
        <location evidence="1 9">Cytoplasm</location>
    </subcellularLocation>
</comment>
<dbReference type="InterPro" id="IPR027417">
    <property type="entry name" value="P-loop_NTPase"/>
</dbReference>
<proteinExistence type="inferred from homology"/>
<evidence type="ECO:0000256" key="4">
    <source>
        <dbReference type="ARBA" id="ARBA00022490"/>
    </source>
</evidence>
<dbReference type="AlphaFoldDB" id="A0A1T4V2R4"/>
<keyword evidence="6 9" id="KW-0547">Nucleotide-binding</keyword>
<dbReference type="Pfam" id="PF02463">
    <property type="entry name" value="SMC_N"/>
    <property type="match status" value="1"/>
</dbReference>
<dbReference type="Gene3D" id="1.20.1050.90">
    <property type="entry name" value="RecF/RecN/SMC, N-terminal domain"/>
    <property type="match status" value="1"/>
</dbReference>
<keyword evidence="4 9" id="KW-0963">Cytoplasm</keyword>
<dbReference type="HAMAP" id="MF_00365">
    <property type="entry name" value="RecF"/>
    <property type="match status" value="1"/>
</dbReference>
<dbReference type="InterPro" id="IPR003395">
    <property type="entry name" value="RecF/RecN/SMC_N"/>
</dbReference>
<dbReference type="PANTHER" id="PTHR32182:SF0">
    <property type="entry name" value="DNA REPLICATION AND REPAIR PROTEIN RECF"/>
    <property type="match status" value="1"/>
</dbReference>
<evidence type="ECO:0000256" key="8">
    <source>
        <dbReference type="ARBA" id="ARBA00023125"/>
    </source>
</evidence>
<dbReference type="GO" id="GO:0006260">
    <property type="term" value="P:DNA replication"/>
    <property type="evidence" value="ECO:0007669"/>
    <property type="project" value="UniProtKB-UniRule"/>
</dbReference>
<evidence type="ECO:0000256" key="7">
    <source>
        <dbReference type="ARBA" id="ARBA00022840"/>
    </source>
</evidence>
<keyword evidence="8 9" id="KW-0238">DNA-binding</keyword>
<evidence type="ECO:0000313" key="12">
    <source>
        <dbReference type="Proteomes" id="UP000242432"/>
    </source>
</evidence>
<evidence type="ECO:0000256" key="2">
    <source>
        <dbReference type="ARBA" id="ARBA00008016"/>
    </source>
</evidence>
<dbReference type="InterPro" id="IPR018078">
    <property type="entry name" value="DNA-binding_RecF_CS"/>
</dbReference>
<evidence type="ECO:0000256" key="1">
    <source>
        <dbReference type="ARBA" id="ARBA00004496"/>
    </source>
</evidence>
<dbReference type="RefSeq" id="WP_078928191.1">
    <property type="nucleotide sequence ID" value="NZ_FUXX01000007.1"/>
</dbReference>
<evidence type="ECO:0000256" key="3">
    <source>
        <dbReference type="ARBA" id="ARBA00020170"/>
    </source>
</evidence>
<dbReference type="GO" id="GO:0005737">
    <property type="term" value="C:cytoplasm"/>
    <property type="evidence" value="ECO:0007669"/>
    <property type="project" value="UniProtKB-SubCell"/>
</dbReference>
<dbReference type="GO" id="GO:0005524">
    <property type="term" value="F:ATP binding"/>
    <property type="evidence" value="ECO:0007669"/>
    <property type="project" value="UniProtKB-UniRule"/>
</dbReference>
<organism evidence="11 12">
    <name type="scientific">Succinivibrio dextrinosolvens DSM 3072</name>
    <dbReference type="NCBI Taxonomy" id="1123324"/>
    <lineage>
        <taxon>Bacteria</taxon>
        <taxon>Pseudomonadati</taxon>
        <taxon>Pseudomonadota</taxon>
        <taxon>Gammaproteobacteria</taxon>
        <taxon>Aeromonadales</taxon>
        <taxon>Succinivibrionaceae</taxon>
        <taxon>Succinivibrio</taxon>
    </lineage>
</organism>
<keyword evidence="12" id="KW-1185">Reference proteome</keyword>
<keyword evidence="9" id="KW-0227">DNA damage</keyword>
<dbReference type="Proteomes" id="UP000242432">
    <property type="component" value="Unassembled WGS sequence"/>
</dbReference>
<protein>
    <recommendedName>
        <fullName evidence="3 9">DNA replication and repair protein RecF</fullName>
    </recommendedName>
</protein>
<dbReference type="PROSITE" id="PS00617">
    <property type="entry name" value="RECF_1"/>
    <property type="match status" value="1"/>
</dbReference>
<gene>
    <name evidence="9" type="primary">recF</name>
    <name evidence="11" type="ORF">SAMN02745213_00624</name>
</gene>
<evidence type="ECO:0000313" key="11">
    <source>
        <dbReference type="EMBL" id="SKA59208.1"/>
    </source>
</evidence>
<evidence type="ECO:0000259" key="10">
    <source>
        <dbReference type="Pfam" id="PF02463"/>
    </source>
</evidence>
<dbReference type="GO" id="GO:0003697">
    <property type="term" value="F:single-stranded DNA binding"/>
    <property type="evidence" value="ECO:0007669"/>
    <property type="project" value="UniProtKB-UniRule"/>
</dbReference>
<dbReference type="STRING" id="83771.SAMN02910357_00765"/>
<accession>A0A1T4V2R4</accession>
<dbReference type="NCBIfam" id="TIGR00611">
    <property type="entry name" value="recf"/>
    <property type="match status" value="1"/>
</dbReference>
<dbReference type="GO" id="GO:0009432">
    <property type="term" value="P:SOS response"/>
    <property type="evidence" value="ECO:0007669"/>
    <property type="project" value="UniProtKB-UniRule"/>
</dbReference>
<dbReference type="GO" id="GO:0006302">
    <property type="term" value="P:double-strand break repair"/>
    <property type="evidence" value="ECO:0007669"/>
    <property type="project" value="TreeGrafter"/>
</dbReference>
<comment type="function">
    <text evidence="9">The RecF protein is involved in DNA metabolism; it is required for DNA replication and normal SOS inducibility. RecF binds preferentially to single-stranded, linear DNA. It also seems to bind ATP.</text>
</comment>
<dbReference type="PANTHER" id="PTHR32182">
    <property type="entry name" value="DNA REPLICATION AND REPAIR PROTEIN RECF"/>
    <property type="match status" value="1"/>
</dbReference>
<feature type="domain" description="RecF/RecN/SMC N-terminal" evidence="10">
    <location>
        <begin position="3"/>
        <end position="339"/>
    </location>
</feature>
<keyword evidence="7 9" id="KW-0067">ATP-binding</keyword>
<dbReference type="Gene3D" id="3.40.50.300">
    <property type="entry name" value="P-loop containing nucleotide triphosphate hydrolases"/>
    <property type="match status" value="1"/>
</dbReference>